<dbReference type="AlphaFoldDB" id="A0A7W9FFF3"/>
<dbReference type="Proteomes" id="UP000545037">
    <property type="component" value="Unassembled WGS sequence"/>
</dbReference>
<keyword evidence="1" id="KW-0472">Membrane</keyword>
<dbReference type="EMBL" id="JACHOR010000005">
    <property type="protein sequence ID" value="MBB5747416.1"/>
    <property type="molecule type" value="Genomic_DNA"/>
</dbReference>
<evidence type="ECO:0000313" key="2">
    <source>
        <dbReference type="EMBL" id="MBB5747416.1"/>
    </source>
</evidence>
<dbReference type="RefSeq" id="WP_183214390.1">
    <property type="nucleotide sequence ID" value="NZ_JACHOR010000005.1"/>
</dbReference>
<evidence type="ECO:0000256" key="1">
    <source>
        <dbReference type="SAM" id="Phobius"/>
    </source>
</evidence>
<name>A0A7W9FFF3_9CAUL</name>
<feature type="transmembrane region" description="Helical" evidence="1">
    <location>
        <begin position="69"/>
        <end position="91"/>
    </location>
</feature>
<proteinExistence type="predicted"/>
<reference evidence="2 3" key="1">
    <citation type="submission" date="2020-08" db="EMBL/GenBank/DDBJ databases">
        <title>Genomic Encyclopedia of Type Strains, Phase IV (KMG-IV): sequencing the most valuable type-strain genomes for metagenomic binning, comparative biology and taxonomic classification.</title>
        <authorList>
            <person name="Goeker M."/>
        </authorList>
    </citation>
    <scope>NUCLEOTIDE SEQUENCE [LARGE SCALE GENOMIC DNA]</scope>
    <source>
        <strain evidence="2 3">DSM 4737</strain>
    </source>
</reference>
<keyword evidence="1" id="KW-1133">Transmembrane helix</keyword>
<accession>A0A7W9FFF3</accession>
<feature type="transmembrane region" description="Helical" evidence="1">
    <location>
        <begin position="34"/>
        <end position="57"/>
    </location>
</feature>
<gene>
    <name evidence="2" type="ORF">GGR13_003037</name>
</gene>
<organism evidence="2 3">
    <name type="scientific">Brevundimonas variabilis</name>
    <dbReference type="NCBI Taxonomy" id="74312"/>
    <lineage>
        <taxon>Bacteria</taxon>
        <taxon>Pseudomonadati</taxon>
        <taxon>Pseudomonadota</taxon>
        <taxon>Alphaproteobacteria</taxon>
        <taxon>Caulobacterales</taxon>
        <taxon>Caulobacteraceae</taxon>
        <taxon>Brevundimonas</taxon>
    </lineage>
</organism>
<protein>
    <submittedName>
        <fullName evidence="2">Uncharacterized protein</fullName>
    </submittedName>
</protein>
<keyword evidence="3" id="KW-1185">Reference proteome</keyword>
<evidence type="ECO:0000313" key="3">
    <source>
        <dbReference type="Proteomes" id="UP000545037"/>
    </source>
</evidence>
<keyword evidence="1" id="KW-0812">Transmembrane</keyword>
<comment type="caution">
    <text evidence="2">The sequence shown here is derived from an EMBL/GenBank/DDBJ whole genome shotgun (WGS) entry which is preliminary data.</text>
</comment>
<sequence>MTEAQRAADTVASMVMGPGTPDAATLTKPARGPFVAIALALAVPCLFGAAIIIILTFKAWPDNVAYLRIHFLGWMGLLSLGCIPVVVLAFATPWIGKVSASAGVGSVSIEARD</sequence>